<evidence type="ECO:0000313" key="2">
    <source>
        <dbReference type="EMBL" id="OUJ76013.1"/>
    </source>
</evidence>
<keyword evidence="1" id="KW-1133">Transmembrane helix</keyword>
<feature type="transmembrane region" description="Helical" evidence="1">
    <location>
        <begin position="12"/>
        <end position="29"/>
    </location>
</feature>
<organism evidence="2 3">
    <name type="scientific">Hymenobacter crusticola</name>
    <dbReference type="NCBI Taxonomy" id="1770526"/>
    <lineage>
        <taxon>Bacteria</taxon>
        <taxon>Pseudomonadati</taxon>
        <taxon>Bacteroidota</taxon>
        <taxon>Cytophagia</taxon>
        <taxon>Cytophagales</taxon>
        <taxon>Hymenobacteraceae</taxon>
        <taxon>Hymenobacter</taxon>
    </lineage>
</organism>
<protein>
    <submittedName>
        <fullName evidence="2">Uncharacterized protein</fullName>
    </submittedName>
</protein>
<comment type="caution">
    <text evidence="2">The sequence shown here is derived from an EMBL/GenBank/DDBJ whole genome shotgun (WGS) entry which is preliminary data.</text>
</comment>
<dbReference type="RefSeq" id="WP_086592260.1">
    <property type="nucleotide sequence ID" value="NZ_MTSE01000001.1"/>
</dbReference>
<evidence type="ECO:0000256" key="1">
    <source>
        <dbReference type="SAM" id="Phobius"/>
    </source>
</evidence>
<evidence type="ECO:0000313" key="3">
    <source>
        <dbReference type="Proteomes" id="UP000194873"/>
    </source>
</evidence>
<keyword evidence="1" id="KW-0472">Membrane</keyword>
<accession>A0A243WJD1</accession>
<feature type="transmembrane region" description="Helical" evidence="1">
    <location>
        <begin position="49"/>
        <end position="70"/>
    </location>
</feature>
<keyword evidence="1" id="KW-0812">Transmembrane</keyword>
<name>A0A243WJD1_9BACT</name>
<dbReference type="Proteomes" id="UP000194873">
    <property type="component" value="Unassembled WGS sequence"/>
</dbReference>
<dbReference type="AlphaFoldDB" id="A0A243WJD1"/>
<feature type="transmembrane region" description="Helical" evidence="1">
    <location>
        <begin position="77"/>
        <end position="98"/>
    </location>
</feature>
<dbReference type="EMBL" id="MTSE01000001">
    <property type="protein sequence ID" value="OUJ76013.1"/>
    <property type="molecule type" value="Genomic_DNA"/>
</dbReference>
<feature type="transmembrane region" description="Helical" evidence="1">
    <location>
        <begin position="137"/>
        <end position="156"/>
    </location>
</feature>
<proteinExistence type="predicted"/>
<sequence length="168" mass="18410">MKPKQHRYTLTLLAVLLVTLYLFHVLFGIEKLASESLEVQTHNTYFVFTPWQLCAVLYVMITLPVSLLFLGLNSCNLIANVATVIATAGLVGGCTAALDNLHSFSRFQPQVTPCGTLTGTAATQQAQIHFLQSLVQVVYVLQVFCILLLVVSGISVGRRMRTSSGRTH</sequence>
<keyword evidence="3" id="KW-1185">Reference proteome</keyword>
<gene>
    <name evidence="2" type="ORF">BXP70_01665</name>
</gene>
<reference evidence="2 3" key="1">
    <citation type="submission" date="2017-01" db="EMBL/GenBank/DDBJ databases">
        <title>A new Hymenobacter.</title>
        <authorList>
            <person name="Liang Y."/>
            <person name="Feng F."/>
        </authorList>
    </citation>
    <scope>NUCLEOTIDE SEQUENCE [LARGE SCALE GENOMIC DNA]</scope>
    <source>
        <strain evidence="2">MIMBbqt21</strain>
    </source>
</reference>